<keyword evidence="2" id="KW-1185">Reference proteome</keyword>
<gene>
    <name evidence="1" type="ORF">Ctaglu_34090</name>
</gene>
<dbReference type="RefSeq" id="WP_125003904.1">
    <property type="nucleotide sequence ID" value="NZ_BHYK01000021.1"/>
</dbReference>
<dbReference type="EMBL" id="BHYK01000021">
    <property type="protein sequence ID" value="GCD11786.1"/>
    <property type="molecule type" value="Genomic_DNA"/>
</dbReference>
<evidence type="ECO:0000313" key="2">
    <source>
        <dbReference type="Proteomes" id="UP000287872"/>
    </source>
</evidence>
<proteinExistence type="predicted"/>
<comment type="caution">
    <text evidence="1">The sequence shown here is derived from an EMBL/GenBank/DDBJ whole genome shotgun (WGS) entry which is preliminary data.</text>
</comment>
<dbReference type="AlphaFoldDB" id="A0A401UQI9"/>
<sequence>MFNKINEVRPYSMNNNQDFMWISENLNAVIKSEFDLNDEANSFSDIDKRSLMNFGLIGCGHKMFYEIPTGRFNINGDIIDIIYKADDKEYNLTNQFVLYNDVIQFKECCSDFNIIADRESHKTHTIVTSYNFGYKVKLNIDEKIFSFKAVCTIPYDKSAYINFRLVCNEDIDGVLVIKKNGFCIAEFQAPLKENYSGEVNWIIK</sequence>
<dbReference type="Proteomes" id="UP000287872">
    <property type="component" value="Unassembled WGS sequence"/>
</dbReference>
<protein>
    <submittedName>
        <fullName evidence="1">Uncharacterized protein</fullName>
    </submittedName>
</protein>
<evidence type="ECO:0000313" key="1">
    <source>
        <dbReference type="EMBL" id="GCD11786.1"/>
    </source>
</evidence>
<organism evidence="1 2">
    <name type="scientific">Clostridium tagluense</name>
    <dbReference type="NCBI Taxonomy" id="360422"/>
    <lineage>
        <taxon>Bacteria</taxon>
        <taxon>Bacillati</taxon>
        <taxon>Bacillota</taxon>
        <taxon>Clostridia</taxon>
        <taxon>Eubacteriales</taxon>
        <taxon>Clostridiaceae</taxon>
        <taxon>Clostridium</taxon>
    </lineage>
</organism>
<accession>A0A401UQI9</accession>
<dbReference type="OrthoDB" id="2111939at2"/>
<reference evidence="1 2" key="1">
    <citation type="submission" date="2018-11" db="EMBL/GenBank/DDBJ databases">
        <title>Genome sequencing and assembly of Clostridium tagluense strain A121.</title>
        <authorList>
            <person name="Murakami T."/>
            <person name="Segawa T."/>
            <person name="Shcherbakova V.A."/>
            <person name="Mori H."/>
            <person name="Yoshimura Y."/>
        </authorList>
    </citation>
    <scope>NUCLEOTIDE SEQUENCE [LARGE SCALE GENOMIC DNA]</scope>
    <source>
        <strain evidence="1 2">A121</strain>
    </source>
</reference>
<name>A0A401UQI9_9CLOT</name>